<evidence type="ECO:0000256" key="2">
    <source>
        <dbReference type="ARBA" id="ARBA00022723"/>
    </source>
</evidence>
<feature type="compositionally biased region" description="Basic residues" evidence="10">
    <location>
        <begin position="100"/>
        <end position="117"/>
    </location>
</feature>
<feature type="domain" description="C2H2-type" evidence="11">
    <location>
        <begin position="318"/>
        <end position="347"/>
    </location>
</feature>
<feature type="domain" description="C2H2-type" evidence="11">
    <location>
        <begin position="226"/>
        <end position="255"/>
    </location>
</feature>
<dbReference type="OrthoDB" id="6077919at2759"/>
<feature type="compositionally biased region" description="Polar residues" evidence="10">
    <location>
        <begin position="186"/>
        <end position="197"/>
    </location>
</feature>
<keyword evidence="2" id="KW-0479">Metal-binding</keyword>
<comment type="subcellular location">
    <subcellularLocation>
        <location evidence="1">Nucleus</location>
    </subcellularLocation>
</comment>
<dbReference type="EMBL" id="OC859924">
    <property type="protein sequence ID" value="CAD7628086.1"/>
    <property type="molecule type" value="Genomic_DNA"/>
</dbReference>
<evidence type="ECO:0000256" key="6">
    <source>
        <dbReference type="ARBA" id="ARBA00023015"/>
    </source>
</evidence>
<keyword evidence="8" id="KW-0539">Nucleus</keyword>
<dbReference type="GO" id="GO:0008270">
    <property type="term" value="F:zinc ion binding"/>
    <property type="evidence" value="ECO:0007669"/>
    <property type="project" value="UniProtKB-KW"/>
</dbReference>
<feature type="region of interest" description="Disordered" evidence="10">
    <location>
        <begin position="81"/>
        <end position="201"/>
    </location>
</feature>
<dbReference type="PROSITE" id="PS00028">
    <property type="entry name" value="ZINC_FINGER_C2H2_1"/>
    <property type="match status" value="7"/>
</dbReference>
<dbReference type="InterPro" id="IPR036236">
    <property type="entry name" value="Znf_C2H2_sf"/>
</dbReference>
<keyword evidence="5" id="KW-0862">Zinc</keyword>
<evidence type="ECO:0000256" key="4">
    <source>
        <dbReference type="ARBA" id="ARBA00022771"/>
    </source>
</evidence>
<evidence type="ECO:0000313" key="12">
    <source>
        <dbReference type="EMBL" id="CAD7628086.1"/>
    </source>
</evidence>
<dbReference type="InterPro" id="IPR051061">
    <property type="entry name" value="Zinc_finger_trans_reg"/>
</dbReference>
<name>A0A7R9KRK6_9ACAR</name>
<evidence type="ECO:0000256" key="1">
    <source>
        <dbReference type="ARBA" id="ARBA00004123"/>
    </source>
</evidence>
<dbReference type="PANTHER" id="PTHR46179:SF13">
    <property type="entry name" value="C2H2-TYPE DOMAIN-CONTAINING PROTEIN"/>
    <property type="match status" value="1"/>
</dbReference>
<feature type="domain" description="C2H2-type" evidence="11">
    <location>
        <begin position="582"/>
        <end position="611"/>
    </location>
</feature>
<reference evidence="12" key="1">
    <citation type="submission" date="2020-11" db="EMBL/GenBank/DDBJ databases">
        <authorList>
            <person name="Tran Van P."/>
        </authorList>
    </citation>
    <scope>NUCLEOTIDE SEQUENCE</scope>
</reference>
<dbReference type="PROSITE" id="PS50157">
    <property type="entry name" value="ZINC_FINGER_C2H2_2"/>
    <property type="match status" value="7"/>
</dbReference>
<dbReference type="InterPro" id="IPR013087">
    <property type="entry name" value="Znf_C2H2_type"/>
</dbReference>
<keyword evidence="6" id="KW-0805">Transcription regulation</keyword>
<sequence>MCVFEYRLPRVLPNQTSYPQEDRTPVADNWPSFKTSHKSELVPIPCHKNRQHFQILSQPLDQLVIKCEDNETVVEKLIAEDSHRESSESTKRQSMDERVVRKRRQLKRKSSHKRVIRKPVVEDIKPKHNKTSFKTNTKTNAKQMNDKNEDMSEESDESYGEELGEESDDSYVETKTKKAIKRQKPTKSGSKSRSSQLIPDFNERQKIGSKDCLRSHMQSHNTNRKFVCDFIGCEKTFTSTTGLCYHRRRHRSEPTFKCSTHGCDEMFFTLSQCHKHEVSVHSRAPKSKRIRRCDWPGCEWTGANSLKHKLRHTGEKRFPCLWPECGKRFGRIDYFKRHMNIHNNVKPYACHWPGYKQHFQTLSQPLDQLVNKCEDNETIAEKLIAEDSHRESSESTKRQSIDERVVRKRRQLKRKSSHKRVIRKLVVEDIKPKHNKTSVKTNTKTNAKQMNDKNEDMSEESDESYVEKLGEESDDSYVETKTKNAMKRQKPTKSGSKSCVSLLIPDLKERQKMFDLTTNSYKCRETDCQKTFETDESFRKHLYRHQTNRVFKCEYNGCDKQYRNRGSLKNHEMSAHSSDKPFKCDYNGCRYRFDSEDNLRNHRQRHNTNTITSFVCDFIGCEKTFTTRSALREHRRRHQSGPTYKCSTDGCVELFFTRSQLMKHQVSVHNRKPYVYSCDWPGCEWTGANGLKHKLQHTGEKRFPCLWPECGKRHMCVIGPDVHTVTPICLIFTHISNDFIPNKQLSQINKPLDQYFTAAIPLAIGFKPNVGLIAGH</sequence>
<accession>A0A7R9KRK6</accession>
<evidence type="ECO:0000256" key="3">
    <source>
        <dbReference type="ARBA" id="ARBA00022737"/>
    </source>
</evidence>
<evidence type="ECO:0000256" key="5">
    <source>
        <dbReference type="ARBA" id="ARBA00022833"/>
    </source>
</evidence>
<dbReference type="Proteomes" id="UP000759131">
    <property type="component" value="Unassembled WGS sequence"/>
</dbReference>
<keyword evidence="4 9" id="KW-0863">Zinc-finger</keyword>
<feature type="domain" description="C2H2-type" evidence="11">
    <location>
        <begin position="614"/>
        <end position="643"/>
    </location>
</feature>
<dbReference type="GO" id="GO:0005634">
    <property type="term" value="C:nucleus"/>
    <property type="evidence" value="ECO:0007669"/>
    <property type="project" value="UniProtKB-SubCell"/>
</dbReference>
<dbReference type="SUPFAM" id="SSF57667">
    <property type="entry name" value="beta-beta-alpha zinc fingers"/>
    <property type="match status" value="5"/>
</dbReference>
<evidence type="ECO:0000256" key="9">
    <source>
        <dbReference type="PROSITE-ProRule" id="PRU00042"/>
    </source>
</evidence>
<dbReference type="FunFam" id="3.30.160.60:FF:000100">
    <property type="entry name" value="Zinc finger 45-like"/>
    <property type="match status" value="1"/>
</dbReference>
<keyword evidence="7" id="KW-0804">Transcription</keyword>
<feature type="compositionally biased region" description="Low complexity" evidence="10">
    <location>
        <begin position="438"/>
        <end position="448"/>
    </location>
</feature>
<gene>
    <name evidence="12" type="ORF">OSB1V03_LOCUS8508</name>
</gene>
<evidence type="ECO:0000256" key="7">
    <source>
        <dbReference type="ARBA" id="ARBA00023163"/>
    </source>
</evidence>
<organism evidence="12">
    <name type="scientific">Medioppia subpectinata</name>
    <dbReference type="NCBI Taxonomy" id="1979941"/>
    <lineage>
        <taxon>Eukaryota</taxon>
        <taxon>Metazoa</taxon>
        <taxon>Ecdysozoa</taxon>
        <taxon>Arthropoda</taxon>
        <taxon>Chelicerata</taxon>
        <taxon>Arachnida</taxon>
        <taxon>Acari</taxon>
        <taxon>Acariformes</taxon>
        <taxon>Sarcoptiformes</taxon>
        <taxon>Oribatida</taxon>
        <taxon>Brachypylina</taxon>
        <taxon>Oppioidea</taxon>
        <taxon>Oppiidae</taxon>
        <taxon>Medioppia</taxon>
    </lineage>
</organism>
<dbReference type="Gene3D" id="3.30.160.60">
    <property type="entry name" value="Classic Zinc Finger"/>
    <property type="match status" value="6"/>
</dbReference>
<feature type="compositionally biased region" description="Acidic residues" evidence="10">
    <location>
        <begin position="151"/>
        <end position="171"/>
    </location>
</feature>
<evidence type="ECO:0000256" key="10">
    <source>
        <dbReference type="SAM" id="MobiDB-lite"/>
    </source>
</evidence>
<keyword evidence="13" id="KW-1185">Reference proteome</keyword>
<protein>
    <recommendedName>
        <fullName evidence="11">C2H2-type domain-containing protein</fullName>
    </recommendedName>
</protein>
<feature type="region of interest" description="Disordered" evidence="10">
    <location>
        <begin position="432"/>
        <end position="497"/>
    </location>
</feature>
<dbReference type="SMART" id="SM00355">
    <property type="entry name" value="ZnF_C2H2"/>
    <property type="match status" value="10"/>
</dbReference>
<dbReference type="Pfam" id="PF00096">
    <property type="entry name" value="zf-C2H2"/>
    <property type="match status" value="2"/>
</dbReference>
<feature type="domain" description="C2H2-type" evidence="11">
    <location>
        <begin position="644"/>
        <end position="674"/>
    </location>
</feature>
<feature type="compositionally biased region" description="Basic and acidic residues" evidence="10">
    <location>
        <begin position="81"/>
        <end position="99"/>
    </location>
</feature>
<feature type="domain" description="C2H2-type" evidence="11">
    <location>
        <begin position="521"/>
        <end position="550"/>
    </location>
</feature>
<evidence type="ECO:0000313" key="13">
    <source>
        <dbReference type="Proteomes" id="UP000759131"/>
    </source>
</evidence>
<proteinExistence type="predicted"/>
<evidence type="ECO:0000256" key="8">
    <source>
        <dbReference type="ARBA" id="ARBA00023242"/>
    </source>
</evidence>
<keyword evidence="3" id="KW-0677">Repeat</keyword>
<feature type="compositionally biased region" description="Low complexity" evidence="10">
    <location>
        <begin position="132"/>
        <end position="142"/>
    </location>
</feature>
<dbReference type="AlphaFoldDB" id="A0A7R9KRK6"/>
<evidence type="ECO:0000259" key="11">
    <source>
        <dbReference type="PROSITE" id="PS50157"/>
    </source>
</evidence>
<dbReference type="GO" id="GO:0006357">
    <property type="term" value="P:regulation of transcription by RNA polymerase II"/>
    <property type="evidence" value="ECO:0007669"/>
    <property type="project" value="TreeGrafter"/>
</dbReference>
<feature type="domain" description="C2H2-type" evidence="11">
    <location>
        <begin position="551"/>
        <end position="581"/>
    </location>
</feature>
<dbReference type="EMBL" id="CAJPIZ010005349">
    <property type="protein sequence ID" value="CAG2108516.1"/>
    <property type="molecule type" value="Genomic_DNA"/>
</dbReference>
<dbReference type="PANTHER" id="PTHR46179">
    <property type="entry name" value="ZINC FINGER PROTEIN"/>
    <property type="match status" value="1"/>
</dbReference>